<proteinExistence type="predicted"/>
<organism evidence="1 2">
    <name type="scientific">Novosphingobium chloroacetimidivorans</name>
    <dbReference type="NCBI Taxonomy" id="1428314"/>
    <lineage>
        <taxon>Bacteria</taxon>
        <taxon>Pseudomonadati</taxon>
        <taxon>Pseudomonadota</taxon>
        <taxon>Alphaproteobacteria</taxon>
        <taxon>Sphingomonadales</taxon>
        <taxon>Sphingomonadaceae</taxon>
        <taxon>Novosphingobium</taxon>
    </lineage>
</organism>
<evidence type="ECO:0000313" key="1">
    <source>
        <dbReference type="EMBL" id="MBB4858258.1"/>
    </source>
</evidence>
<dbReference type="Proteomes" id="UP000555448">
    <property type="component" value="Unassembled WGS sequence"/>
</dbReference>
<reference evidence="1 2" key="1">
    <citation type="submission" date="2020-08" db="EMBL/GenBank/DDBJ databases">
        <title>Functional genomics of gut bacteria from endangered species of beetles.</title>
        <authorList>
            <person name="Carlos-Shanley C."/>
        </authorList>
    </citation>
    <scope>NUCLEOTIDE SEQUENCE [LARGE SCALE GENOMIC DNA]</scope>
    <source>
        <strain evidence="1 2">S00245</strain>
    </source>
</reference>
<protein>
    <submittedName>
        <fullName evidence="1">Uncharacterized protein</fullName>
    </submittedName>
</protein>
<dbReference type="EMBL" id="JACHLR010000005">
    <property type="protein sequence ID" value="MBB4858258.1"/>
    <property type="molecule type" value="Genomic_DNA"/>
</dbReference>
<keyword evidence="2" id="KW-1185">Reference proteome</keyword>
<accession>A0A7W7K9Z7</accession>
<comment type="caution">
    <text evidence="1">The sequence shown here is derived from an EMBL/GenBank/DDBJ whole genome shotgun (WGS) entry which is preliminary data.</text>
</comment>
<evidence type="ECO:0000313" key="2">
    <source>
        <dbReference type="Proteomes" id="UP000555448"/>
    </source>
</evidence>
<sequence length="115" mass="12878">MRAQKREPVLPANSASHLTDWFFEIGPTSAEGPISWQEIAAWSLMTSIDLDPWEASLMRRLSVAYMNQREEARKPSCPEPRLQVDTEAARNRVEAQFSGMMSAIKAGLAKDERAG</sequence>
<dbReference type="RefSeq" id="WP_184243771.1">
    <property type="nucleotide sequence ID" value="NZ_JACHLR010000005.1"/>
</dbReference>
<name>A0A7W7K9Z7_9SPHN</name>
<dbReference type="AlphaFoldDB" id="A0A7W7K9Z7"/>
<dbReference type="Pfam" id="PF23812">
    <property type="entry name" value="Phage_TAC_18"/>
    <property type="match status" value="1"/>
</dbReference>
<dbReference type="InterPro" id="IPR056919">
    <property type="entry name" value="Phage_TAC_18"/>
</dbReference>
<gene>
    <name evidence="1" type="ORF">HNO88_001577</name>
</gene>